<comment type="caution">
    <text evidence="2">The sequence shown here is derived from an EMBL/GenBank/DDBJ whole genome shotgun (WGS) entry which is preliminary data.</text>
</comment>
<dbReference type="PANTHER" id="PTHR12227:SF0">
    <property type="entry name" value="GLYCERATE KINASE"/>
    <property type="match status" value="1"/>
</dbReference>
<dbReference type="GO" id="GO:0005737">
    <property type="term" value="C:cytoplasm"/>
    <property type="evidence" value="ECO:0007669"/>
    <property type="project" value="TreeGrafter"/>
</dbReference>
<dbReference type="Pfam" id="PF05161">
    <property type="entry name" value="MOFRL"/>
    <property type="match status" value="1"/>
</dbReference>
<dbReference type="InterPro" id="IPR037035">
    <property type="entry name" value="GK-like_C_sf"/>
</dbReference>
<dbReference type="PANTHER" id="PTHR12227">
    <property type="entry name" value="GLYCERATE KINASE"/>
    <property type="match status" value="1"/>
</dbReference>
<name>X0W2J1_9ZZZZ</name>
<dbReference type="Gene3D" id="3.40.1480.10">
    <property type="entry name" value="MOFRL domain"/>
    <property type="match status" value="1"/>
</dbReference>
<evidence type="ECO:0000313" key="2">
    <source>
        <dbReference type="EMBL" id="GAG24780.1"/>
    </source>
</evidence>
<reference evidence="2" key="1">
    <citation type="journal article" date="2014" name="Front. Microbiol.">
        <title>High frequency of phylogenetically diverse reductive dehalogenase-homologous genes in deep subseafloor sedimentary metagenomes.</title>
        <authorList>
            <person name="Kawai M."/>
            <person name="Futagami T."/>
            <person name="Toyoda A."/>
            <person name="Takaki Y."/>
            <person name="Nishi S."/>
            <person name="Hori S."/>
            <person name="Arai W."/>
            <person name="Tsubouchi T."/>
            <person name="Morono Y."/>
            <person name="Uchiyama I."/>
            <person name="Ito T."/>
            <person name="Fujiyama A."/>
            <person name="Inagaki F."/>
            <person name="Takami H."/>
        </authorList>
    </citation>
    <scope>NUCLEOTIDE SEQUENCE</scope>
    <source>
        <strain evidence="2">Expedition CK06-06</strain>
    </source>
</reference>
<dbReference type="GO" id="GO:0008887">
    <property type="term" value="F:glycerate kinase activity"/>
    <property type="evidence" value="ECO:0007669"/>
    <property type="project" value="InterPro"/>
</dbReference>
<proteinExistence type="predicted"/>
<dbReference type="AlphaFoldDB" id="X0W2J1"/>
<dbReference type="EMBL" id="BARS01034659">
    <property type="protein sequence ID" value="GAG24780.1"/>
    <property type="molecule type" value="Genomic_DNA"/>
</dbReference>
<accession>X0W2J1</accession>
<gene>
    <name evidence="2" type="ORF">S01H1_53521</name>
</gene>
<sequence>MKGNHEESPKPGDPRFAKVRNIVLGNNAVALESAAKQAKEMGFNSLLLSSYVSGEARHVGTVFASIARELMVRDKPVSKPAAILAGGETTVTVTGTGRGGRNGELALNAAFGLAGLEGVALASFGTDGIDGLSDSAGAIVDGLTIERAKEMGLNPLDFLRNNDSHNFFKQLNDLIYTGPTGTNVNDVIIMVGLTKS</sequence>
<dbReference type="InterPro" id="IPR039760">
    <property type="entry name" value="MOFRL_protein"/>
</dbReference>
<feature type="domain" description="MOFRL" evidence="1">
    <location>
        <begin position="82"/>
        <end position="186"/>
    </location>
</feature>
<dbReference type="FunFam" id="3.40.1480.10:FF:000002">
    <property type="entry name" value="Glycerate kinase"/>
    <property type="match status" value="1"/>
</dbReference>
<dbReference type="SUPFAM" id="SSF82544">
    <property type="entry name" value="GckA/TtuD-like"/>
    <property type="match status" value="1"/>
</dbReference>
<feature type="non-terminal residue" evidence="2">
    <location>
        <position position="196"/>
    </location>
</feature>
<evidence type="ECO:0000259" key="1">
    <source>
        <dbReference type="Pfam" id="PF05161"/>
    </source>
</evidence>
<organism evidence="2">
    <name type="scientific">marine sediment metagenome</name>
    <dbReference type="NCBI Taxonomy" id="412755"/>
    <lineage>
        <taxon>unclassified sequences</taxon>
        <taxon>metagenomes</taxon>
        <taxon>ecological metagenomes</taxon>
    </lineage>
</organism>
<dbReference type="InterPro" id="IPR007835">
    <property type="entry name" value="MOFRL"/>
</dbReference>
<protein>
    <recommendedName>
        <fullName evidence="1">MOFRL domain-containing protein</fullName>
    </recommendedName>
</protein>